<evidence type="ECO:0000256" key="1">
    <source>
        <dbReference type="ARBA" id="ARBA00022729"/>
    </source>
</evidence>
<organism evidence="3">
    <name type="scientific">marine metagenome</name>
    <dbReference type="NCBI Taxonomy" id="408172"/>
    <lineage>
        <taxon>unclassified sequences</taxon>
        <taxon>metagenomes</taxon>
        <taxon>ecological metagenomes</taxon>
    </lineage>
</organism>
<dbReference type="PANTHER" id="PTHR36504:SF1">
    <property type="entry name" value="LIPOPOLYSACCHARIDE EXPORT SYSTEM PROTEIN LPTA"/>
    <property type="match status" value="1"/>
</dbReference>
<evidence type="ECO:0000259" key="2">
    <source>
        <dbReference type="Pfam" id="PF03968"/>
    </source>
</evidence>
<dbReference type="GO" id="GO:0030288">
    <property type="term" value="C:outer membrane-bounded periplasmic space"/>
    <property type="evidence" value="ECO:0007669"/>
    <property type="project" value="TreeGrafter"/>
</dbReference>
<name>A0A382SSX6_9ZZZZ</name>
<reference evidence="3" key="1">
    <citation type="submission" date="2018-05" db="EMBL/GenBank/DDBJ databases">
        <authorList>
            <person name="Lanie J.A."/>
            <person name="Ng W.-L."/>
            <person name="Kazmierczak K.M."/>
            <person name="Andrzejewski T.M."/>
            <person name="Davidsen T.M."/>
            <person name="Wayne K.J."/>
            <person name="Tettelin H."/>
            <person name="Glass J.I."/>
            <person name="Rusch D."/>
            <person name="Podicherti R."/>
            <person name="Tsui H.-C.T."/>
            <person name="Winkler M.E."/>
        </authorList>
    </citation>
    <scope>NUCLEOTIDE SEQUENCE</scope>
</reference>
<dbReference type="AlphaFoldDB" id="A0A382SSX6"/>
<keyword evidence="1" id="KW-0732">Signal</keyword>
<dbReference type="Gene3D" id="2.60.450.10">
    <property type="entry name" value="Lipopolysaccharide (LPS) transport protein A like domain"/>
    <property type="match status" value="1"/>
</dbReference>
<dbReference type="GO" id="GO:0009279">
    <property type="term" value="C:cell outer membrane"/>
    <property type="evidence" value="ECO:0007669"/>
    <property type="project" value="TreeGrafter"/>
</dbReference>
<feature type="non-terminal residue" evidence="3">
    <location>
        <position position="134"/>
    </location>
</feature>
<accession>A0A382SSX6</accession>
<sequence>MRITIFLIVFFFCLALNPLKIGAEELLESNEPITIDSDQMEWNREEKTYTASGNAIARQGKVRIEGDQITAFYSGTEKNNKIDTINIIGNVKVINEGYTAFGDRGTYKVKEGFLTLKGKNLKIESGEDKLTAKD</sequence>
<dbReference type="Pfam" id="PF03968">
    <property type="entry name" value="LptD_N"/>
    <property type="match status" value="1"/>
</dbReference>
<evidence type="ECO:0000313" key="3">
    <source>
        <dbReference type="EMBL" id="SVD13020.1"/>
    </source>
</evidence>
<dbReference type="InterPro" id="IPR052037">
    <property type="entry name" value="LPS_export_LptA"/>
</dbReference>
<dbReference type="GO" id="GO:0017089">
    <property type="term" value="F:glycolipid transfer activity"/>
    <property type="evidence" value="ECO:0007669"/>
    <property type="project" value="TreeGrafter"/>
</dbReference>
<dbReference type="GO" id="GO:0015920">
    <property type="term" value="P:lipopolysaccharide transport"/>
    <property type="evidence" value="ECO:0007669"/>
    <property type="project" value="TreeGrafter"/>
</dbReference>
<gene>
    <name evidence="3" type="ORF">METZ01_LOCUS365874</name>
</gene>
<protein>
    <recommendedName>
        <fullName evidence="2">Organic solvent tolerance-like N-terminal domain-containing protein</fullName>
    </recommendedName>
</protein>
<dbReference type="EMBL" id="UINC01131361">
    <property type="protein sequence ID" value="SVD13020.1"/>
    <property type="molecule type" value="Genomic_DNA"/>
</dbReference>
<dbReference type="PANTHER" id="PTHR36504">
    <property type="entry name" value="LIPOPOLYSACCHARIDE EXPORT SYSTEM PROTEIN LPTA"/>
    <property type="match status" value="1"/>
</dbReference>
<proteinExistence type="predicted"/>
<dbReference type="InterPro" id="IPR005653">
    <property type="entry name" value="OstA-like_N"/>
</dbReference>
<feature type="domain" description="Organic solvent tolerance-like N-terminal" evidence="2">
    <location>
        <begin position="34"/>
        <end position="133"/>
    </location>
</feature>